<dbReference type="InterPro" id="IPR000119">
    <property type="entry name" value="Hist_DNA-bd"/>
</dbReference>
<accession>A0A1W1YJN1</accession>
<keyword evidence="3 5" id="KW-0238">DNA-binding</keyword>
<organism evidence="5 6">
    <name type="scientific">Polynucleobacter kasalickyi</name>
    <dbReference type="NCBI Taxonomy" id="1938817"/>
    <lineage>
        <taxon>Bacteria</taxon>
        <taxon>Pseudomonadati</taxon>
        <taxon>Pseudomonadota</taxon>
        <taxon>Betaproteobacteria</taxon>
        <taxon>Burkholderiales</taxon>
        <taxon>Burkholderiaceae</taxon>
        <taxon>Polynucleobacter</taxon>
    </lineage>
</organism>
<dbReference type="OrthoDB" id="9799835at2"/>
<dbReference type="AlphaFoldDB" id="A0A1W1YJN1"/>
<evidence type="ECO:0000313" key="6">
    <source>
        <dbReference type="Proteomes" id="UP000192708"/>
    </source>
</evidence>
<dbReference type="PANTHER" id="PTHR33175">
    <property type="entry name" value="DNA-BINDING PROTEIN HU"/>
    <property type="match status" value="1"/>
</dbReference>
<keyword evidence="6" id="KW-1185">Reference proteome</keyword>
<reference evidence="5 6" key="1">
    <citation type="submission" date="2017-04" db="EMBL/GenBank/DDBJ databases">
        <authorList>
            <person name="Afonso C.L."/>
            <person name="Miller P.J."/>
            <person name="Scott M.A."/>
            <person name="Spackman E."/>
            <person name="Goraichik I."/>
            <person name="Dimitrov K.M."/>
            <person name="Suarez D.L."/>
            <person name="Swayne D.E."/>
        </authorList>
    </citation>
    <scope>NUCLEOTIDE SEQUENCE [LARGE SCALE GENOMIC DNA]</scope>
    <source>
        <strain evidence="5 6">VK13</strain>
    </source>
</reference>
<evidence type="ECO:0000256" key="2">
    <source>
        <dbReference type="ARBA" id="ARBA00023067"/>
    </source>
</evidence>
<evidence type="ECO:0000256" key="3">
    <source>
        <dbReference type="ARBA" id="ARBA00023125"/>
    </source>
</evidence>
<dbReference type="PROSITE" id="PS00045">
    <property type="entry name" value="HISTONE_LIKE"/>
    <property type="match status" value="1"/>
</dbReference>
<dbReference type="SMART" id="SM00411">
    <property type="entry name" value="BHL"/>
    <property type="match status" value="1"/>
</dbReference>
<dbReference type="CDD" id="cd13831">
    <property type="entry name" value="HU"/>
    <property type="match status" value="1"/>
</dbReference>
<dbReference type="GO" id="GO:0003677">
    <property type="term" value="F:DNA binding"/>
    <property type="evidence" value="ECO:0007669"/>
    <property type="project" value="UniProtKB-KW"/>
</dbReference>
<protein>
    <submittedName>
        <fullName evidence="5">DNA-binding protein HU-beta/DNA-binding protein HU-alpha</fullName>
    </submittedName>
</protein>
<dbReference type="EMBL" id="FWXJ01000003">
    <property type="protein sequence ID" value="SMC36342.1"/>
    <property type="molecule type" value="Genomic_DNA"/>
</dbReference>
<gene>
    <name evidence="5" type="ORF">SAMN06296008_103121</name>
</gene>
<dbReference type="SUPFAM" id="SSF47729">
    <property type="entry name" value="IHF-like DNA-binding proteins"/>
    <property type="match status" value="1"/>
</dbReference>
<evidence type="ECO:0000256" key="4">
    <source>
        <dbReference type="RuleBase" id="RU003939"/>
    </source>
</evidence>
<dbReference type="STRING" id="1938817.SAMN06296008_103121"/>
<evidence type="ECO:0000256" key="1">
    <source>
        <dbReference type="ARBA" id="ARBA00010529"/>
    </source>
</evidence>
<dbReference type="PRINTS" id="PR01727">
    <property type="entry name" value="DNABINDINGHU"/>
</dbReference>
<dbReference type="Gene3D" id="4.10.520.10">
    <property type="entry name" value="IHF-like DNA-binding proteins"/>
    <property type="match status" value="1"/>
</dbReference>
<dbReference type="RefSeq" id="WP_084282843.1">
    <property type="nucleotide sequence ID" value="NZ_FWXJ01000003.1"/>
</dbReference>
<proteinExistence type="inferred from homology"/>
<sequence length="95" mass="10218">MNKLDLSQQIAIGADISLEKGEVVLNVILKNIENALLKGESVQITGFGTFALVHRAARQGRNPKTGEAIQIEPSHAVKFSSGKGFKELLNSDDSN</sequence>
<dbReference type="GO" id="GO:0030261">
    <property type="term" value="P:chromosome condensation"/>
    <property type="evidence" value="ECO:0007669"/>
    <property type="project" value="UniProtKB-KW"/>
</dbReference>
<comment type="similarity">
    <text evidence="1 4">Belongs to the bacterial histone-like protein family.</text>
</comment>
<dbReference type="Proteomes" id="UP000192708">
    <property type="component" value="Unassembled WGS sequence"/>
</dbReference>
<evidence type="ECO:0000313" key="5">
    <source>
        <dbReference type="EMBL" id="SMC36342.1"/>
    </source>
</evidence>
<dbReference type="GO" id="GO:0030527">
    <property type="term" value="F:structural constituent of chromatin"/>
    <property type="evidence" value="ECO:0007669"/>
    <property type="project" value="InterPro"/>
</dbReference>
<dbReference type="PANTHER" id="PTHR33175:SF3">
    <property type="entry name" value="DNA-BINDING PROTEIN HU-BETA"/>
    <property type="match status" value="1"/>
</dbReference>
<dbReference type="InterPro" id="IPR020816">
    <property type="entry name" value="Histone-like_DNA-bd_CS"/>
</dbReference>
<dbReference type="Pfam" id="PF00216">
    <property type="entry name" value="Bac_DNA_binding"/>
    <property type="match status" value="1"/>
</dbReference>
<name>A0A1W1YJN1_9BURK</name>
<keyword evidence="2" id="KW-0226">DNA condensation</keyword>
<dbReference type="InterPro" id="IPR010992">
    <property type="entry name" value="IHF-like_DNA-bd_dom_sf"/>
</dbReference>